<reference evidence="1" key="1">
    <citation type="submission" date="2021-03" db="EMBL/GenBank/DDBJ databases">
        <title>Evolutionary innovations through gain and loss of genes in the ectomycorrhizal Boletales.</title>
        <authorList>
            <person name="Wu G."/>
            <person name="Miyauchi S."/>
            <person name="Morin E."/>
            <person name="Yang Z.-L."/>
            <person name="Xu J."/>
            <person name="Martin F.M."/>
        </authorList>
    </citation>
    <scope>NUCLEOTIDE SEQUENCE</scope>
    <source>
        <strain evidence="1">BR01</strain>
    </source>
</reference>
<proteinExistence type="predicted"/>
<dbReference type="Proteomes" id="UP000683000">
    <property type="component" value="Unassembled WGS sequence"/>
</dbReference>
<keyword evidence="2" id="KW-1185">Reference proteome</keyword>
<dbReference type="EMBL" id="JAGFBS010000055">
    <property type="protein sequence ID" value="KAG6370216.1"/>
    <property type="molecule type" value="Genomic_DNA"/>
</dbReference>
<name>A0A8I3A3N3_9AGAM</name>
<dbReference type="AlphaFoldDB" id="A0A8I3A3N3"/>
<evidence type="ECO:0000313" key="2">
    <source>
        <dbReference type="Proteomes" id="UP000683000"/>
    </source>
</evidence>
<gene>
    <name evidence="1" type="ORF">JVT61DRAFT_12367</name>
</gene>
<organism evidence="1 2">
    <name type="scientific">Boletus reticuloceps</name>
    <dbReference type="NCBI Taxonomy" id="495285"/>
    <lineage>
        <taxon>Eukaryota</taxon>
        <taxon>Fungi</taxon>
        <taxon>Dikarya</taxon>
        <taxon>Basidiomycota</taxon>
        <taxon>Agaricomycotina</taxon>
        <taxon>Agaricomycetes</taxon>
        <taxon>Agaricomycetidae</taxon>
        <taxon>Boletales</taxon>
        <taxon>Boletineae</taxon>
        <taxon>Boletaceae</taxon>
        <taxon>Boletoideae</taxon>
        <taxon>Boletus</taxon>
    </lineage>
</organism>
<sequence>MSLARTQVTKQAAHLFKIYTRQQSILLVAITGFWWSYRVYHRDQVDGMVAVDEVEEEEETNYEVPDPTLLDQNGIHSGLMEVHSDLDEASTRAFEEEMYGFSLDSIKDLLAKGEHNFHTVLPEDQMKLCERAWSKYLLYGTAPSNQVFSLILNRLHSIVHVHHDESMG</sequence>
<evidence type="ECO:0000313" key="1">
    <source>
        <dbReference type="EMBL" id="KAG6370216.1"/>
    </source>
</evidence>
<dbReference type="OrthoDB" id="2610860at2759"/>
<protein>
    <submittedName>
        <fullName evidence="1">Uncharacterized protein</fullName>
    </submittedName>
</protein>
<comment type="caution">
    <text evidence="1">The sequence shown here is derived from an EMBL/GenBank/DDBJ whole genome shotgun (WGS) entry which is preliminary data.</text>
</comment>
<accession>A0A8I3A3N3</accession>